<dbReference type="PRINTS" id="PR00164">
    <property type="entry name" value="ABC2TRNSPORT"/>
</dbReference>
<dbReference type="InterPro" id="IPR051784">
    <property type="entry name" value="Nod_factor_ABC_transporter"/>
</dbReference>
<dbReference type="PIRSF" id="PIRSF006648">
    <property type="entry name" value="DrrB"/>
    <property type="match status" value="1"/>
</dbReference>
<evidence type="ECO:0000313" key="9">
    <source>
        <dbReference type="EMBL" id="KXP10362.1"/>
    </source>
</evidence>
<dbReference type="RefSeq" id="WP_068571396.1">
    <property type="nucleotide sequence ID" value="NZ_LSRE01000008.1"/>
</dbReference>
<dbReference type="EMBL" id="LSRE01000008">
    <property type="protein sequence ID" value="KXP00103.1"/>
    <property type="molecule type" value="Genomic_DNA"/>
</dbReference>
<dbReference type="PANTHER" id="PTHR43229">
    <property type="entry name" value="NODULATION PROTEIN J"/>
    <property type="match status" value="1"/>
</dbReference>
<dbReference type="GO" id="GO:0140359">
    <property type="term" value="F:ABC-type transporter activity"/>
    <property type="evidence" value="ECO:0007669"/>
    <property type="project" value="InterPro"/>
</dbReference>
<evidence type="ECO:0000313" key="8">
    <source>
        <dbReference type="EMBL" id="KXP00103.1"/>
    </source>
</evidence>
<name>A0A138AIZ2_9ACTN</name>
<dbReference type="OrthoDB" id="9255971at2"/>
<keyword evidence="6" id="KW-1003">Cell membrane</keyword>
<dbReference type="AlphaFoldDB" id="A0A138AIZ2"/>
<reference evidence="10" key="3">
    <citation type="submission" date="2016-02" db="EMBL/GenBank/DDBJ databases">
        <authorList>
            <person name="Wen L."/>
            <person name="He K."/>
            <person name="Yang H."/>
        </authorList>
    </citation>
    <scope>NUCLEOTIDE SEQUENCE [LARGE SCALE GENOMIC DNA]</scope>
    <source>
        <strain evidence="10">JCM 15929</strain>
    </source>
</reference>
<gene>
    <name evidence="9" type="ORF">AXK60_07870</name>
    <name evidence="8" type="ORF">AXK61_16045</name>
</gene>
<feature type="transmembrane region" description="Helical" evidence="6">
    <location>
        <begin position="38"/>
        <end position="61"/>
    </location>
</feature>
<evidence type="ECO:0000256" key="5">
    <source>
        <dbReference type="ARBA" id="ARBA00023251"/>
    </source>
</evidence>
<comment type="subcellular location">
    <subcellularLocation>
        <location evidence="6">Cell membrane</location>
        <topology evidence="6">Multi-pass membrane protein</topology>
    </subcellularLocation>
    <subcellularLocation>
        <location evidence="1">Membrane</location>
        <topology evidence="1">Multi-pass membrane protein</topology>
    </subcellularLocation>
</comment>
<dbReference type="Pfam" id="PF01061">
    <property type="entry name" value="ABC2_membrane"/>
    <property type="match status" value="1"/>
</dbReference>
<evidence type="ECO:0000313" key="10">
    <source>
        <dbReference type="Proteomes" id="UP000070258"/>
    </source>
</evidence>
<keyword evidence="4 6" id="KW-0472">Membrane</keyword>
<evidence type="ECO:0000256" key="3">
    <source>
        <dbReference type="ARBA" id="ARBA00022989"/>
    </source>
</evidence>
<keyword evidence="11" id="KW-1185">Reference proteome</keyword>
<reference evidence="9" key="2">
    <citation type="submission" date="2016-02" db="EMBL/GenBank/DDBJ databases">
        <authorList>
            <person name="Teng J.L."/>
            <person name="Yang Y."/>
            <person name="Huang Y."/>
            <person name="Guo F."/>
            <person name="Wei W."/>
            <person name="Chen J.H."/>
            <person name="Wong S.Y."/>
            <person name="Lau S.K."/>
            <person name="Woo P.C."/>
        </authorList>
    </citation>
    <scope>NUCLEOTIDE SEQUENCE</scope>
    <source>
        <strain evidence="9">JCM 15929</strain>
    </source>
</reference>
<feature type="transmembrane region" description="Helical" evidence="6">
    <location>
        <begin position="186"/>
        <end position="204"/>
    </location>
</feature>
<dbReference type="GO" id="GO:0043190">
    <property type="term" value="C:ATP-binding cassette (ABC) transporter complex"/>
    <property type="evidence" value="ECO:0007669"/>
    <property type="project" value="InterPro"/>
</dbReference>
<protein>
    <recommendedName>
        <fullName evidence="6">Transport permease protein</fullName>
    </recommendedName>
</protein>
<dbReference type="GO" id="GO:0046677">
    <property type="term" value="P:response to antibiotic"/>
    <property type="evidence" value="ECO:0007669"/>
    <property type="project" value="UniProtKB-KW"/>
</dbReference>
<feature type="transmembrane region" description="Helical" evidence="6">
    <location>
        <begin position="153"/>
        <end position="174"/>
    </location>
</feature>
<comment type="caution">
    <text evidence="9">The sequence shown here is derived from an EMBL/GenBank/DDBJ whole genome shotgun (WGS) entry which is preliminary data.</text>
</comment>
<evidence type="ECO:0000256" key="4">
    <source>
        <dbReference type="ARBA" id="ARBA00023136"/>
    </source>
</evidence>
<dbReference type="InterPro" id="IPR013525">
    <property type="entry name" value="ABC2_TM"/>
</dbReference>
<evidence type="ECO:0000256" key="6">
    <source>
        <dbReference type="RuleBase" id="RU361157"/>
    </source>
</evidence>
<dbReference type="InterPro" id="IPR000412">
    <property type="entry name" value="ABC_2_transport"/>
</dbReference>
<evidence type="ECO:0000256" key="2">
    <source>
        <dbReference type="ARBA" id="ARBA00022692"/>
    </source>
</evidence>
<feature type="domain" description="ABC transmembrane type-2" evidence="7">
    <location>
        <begin position="37"/>
        <end position="279"/>
    </location>
</feature>
<dbReference type="PANTHER" id="PTHR43229:SF2">
    <property type="entry name" value="NODULATION PROTEIN J"/>
    <property type="match status" value="1"/>
</dbReference>
<dbReference type="Proteomes" id="UP000070258">
    <property type="component" value="Unassembled WGS sequence"/>
</dbReference>
<dbReference type="Proteomes" id="UP000070409">
    <property type="component" value="Unassembled WGS sequence"/>
</dbReference>
<dbReference type="InterPro" id="IPR047817">
    <property type="entry name" value="ABC2_TM_bact-type"/>
</dbReference>
<feature type="transmembrane region" description="Helical" evidence="6">
    <location>
        <begin position="253"/>
        <end position="273"/>
    </location>
</feature>
<dbReference type="EMBL" id="LSRF01000033">
    <property type="protein sequence ID" value="KXP10362.1"/>
    <property type="molecule type" value="Genomic_DNA"/>
</dbReference>
<evidence type="ECO:0000259" key="7">
    <source>
        <dbReference type="PROSITE" id="PS51012"/>
    </source>
</evidence>
<dbReference type="STRING" id="239498.AXK60_07870"/>
<dbReference type="PROSITE" id="PS51012">
    <property type="entry name" value="ABC_TM2"/>
    <property type="match status" value="1"/>
</dbReference>
<evidence type="ECO:0000256" key="1">
    <source>
        <dbReference type="ARBA" id="ARBA00004141"/>
    </source>
</evidence>
<evidence type="ECO:0000313" key="11">
    <source>
        <dbReference type="Proteomes" id="UP000070409"/>
    </source>
</evidence>
<reference evidence="8 11" key="1">
    <citation type="submission" date="2016-02" db="EMBL/GenBank/DDBJ databases">
        <authorList>
            <person name="Teng J.L."/>
            <person name="Tang Y."/>
            <person name="Huang Y."/>
            <person name="Guo F."/>
            <person name="Wei W."/>
            <person name="Chen J.H."/>
            <person name="Wong S.Y."/>
            <person name="Lau S.K."/>
            <person name="Woo P.C."/>
        </authorList>
    </citation>
    <scope>NUCLEOTIDE SEQUENCE [LARGE SCALE GENOMIC DNA]</scope>
    <source>
        <strain evidence="8 11">JCM 13375</strain>
    </source>
</reference>
<sequence>MTAITFPQERESSLNGFLSDCAVMTRRNLTTLIRIPQLLLGATVQPIMFVLLFSYVFGSALGGEVGGDRYREFLLAGILVQTVAFSSGQTAIGVASDMKNGIIDRFCSLPMSRLAVMVGRTLSDLVVNVISVAVMLVVGLLVGWRFRGSWVDAALSLTTLLLFGFAMSWLGALIGLSVSTPESAQALCMIVMFPIAFISSAFIASGDLPGPLRTIASWNPVTSMARSLREAFGNPLSPKPVFNEPVNWAAQHATAYSAIVSLVMIVVIVPFAARAYMRH</sequence>
<organism evidence="9 10">
    <name type="scientific">Tsukamurella pseudospumae</name>
    <dbReference type="NCBI Taxonomy" id="239498"/>
    <lineage>
        <taxon>Bacteria</taxon>
        <taxon>Bacillati</taxon>
        <taxon>Actinomycetota</taxon>
        <taxon>Actinomycetes</taxon>
        <taxon>Mycobacteriales</taxon>
        <taxon>Tsukamurellaceae</taxon>
        <taxon>Tsukamurella</taxon>
    </lineage>
</organism>
<feature type="transmembrane region" description="Helical" evidence="6">
    <location>
        <begin position="125"/>
        <end position="147"/>
    </location>
</feature>
<keyword evidence="2 6" id="KW-0812">Transmembrane</keyword>
<accession>A0A138AIZ2</accession>
<comment type="similarity">
    <text evidence="6">Belongs to the ABC-2 integral membrane protein family.</text>
</comment>
<keyword evidence="6" id="KW-0813">Transport</keyword>
<feature type="transmembrane region" description="Helical" evidence="6">
    <location>
        <begin position="73"/>
        <end position="95"/>
    </location>
</feature>
<keyword evidence="5" id="KW-0046">Antibiotic resistance</keyword>
<keyword evidence="3 6" id="KW-1133">Transmembrane helix</keyword>
<proteinExistence type="inferred from homology"/>